<evidence type="ECO:0000256" key="6">
    <source>
        <dbReference type="SAM" id="Phobius"/>
    </source>
</evidence>
<dbReference type="Proteomes" id="UP000799772">
    <property type="component" value="Unassembled WGS sequence"/>
</dbReference>
<dbReference type="GO" id="GO:0007096">
    <property type="term" value="P:regulation of exit from mitosis"/>
    <property type="evidence" value="ECO:0007669"/>
    <property type="project" value="TreeGrafter"/>
</dbReference>
<evidence type="ECO:0000313" key="7">
    <source>
        <dbReference type="EMBL" id="KAF2094108.1"/>
    </source>
</evidence>
<feature type="region of interest" description="Disordered" evidence="5">
    <location>
        <begin position="349"/>
        <end position="368"/>
    </location>
</feature>
<keyword evidence="3 6" id="KW-1133">Transmembrane helix</keyword>
<feature type="transmembrane region" description="Helical" evidence="6">
    <location>
        <begin position="183"/>
        <end position="202"/>
    </location>
</feature>
<dbReference type="PANTHER" id="PTHR28293:SF1">
    <property type="entry name" value="NUCLEAR RIM PROTEIN 1"/>
    <property type="match status" value="1"/>
</dbReference>
<accession>A0A9P4M1Z3</accession>
<evidence type="ECO:0000256" key="5">
    <source>
        <dbReference type="SAM" id="MobiDB-lite"/>
    </source>
</evidence>
<protein>
    <recommendedName>
        <fullName evidence="9">Meiotically up-regulated gene 154 protein</fullName>
    </recommendedName>
</protein>
<dbReference type="GO" id="GO:0043007">
    <property type="term" value="P:maintenance of rDNA"/>
    <property type="evidence" value="ECO:0007669"/>
    <property type="project" value="TreeGrafter"/>
</dbReference>
<keyword evidence="4 6" id="KW-0472">Membrane</keyword>
<keyword evidence="8" id="KW-1185">Reference proteome</keyword>
<evidence type="ECO:0000256" key="4">
    <source>
        <dbReference type="ARBA" id="ARBA00023136"/>
    </source>
</evidence>
<dbReference type="PANTHER" id="PTHR28293">
    <property type="entry name" value="NUCLEAR RIM PROTEIN 1"/>
    <property type="match status" value="1"/>
</dbReference>
<dbReference type="OrthoDB" id="3363151at2759"/>
<evidence type="ECO:0000256" key="1">
    <source>
        <dbReference type="ARBA" id="ARBA00004127"/>
    </source>
</evidence>
<dbReference type="InterPro" id="IPR018819">
    <property type="entry name" value="Nur1/Mug154"/>
</dbReference>
<evidence type="ECO:0000313" key="8">
    <source>
        <dbReference type="Proteomes" id="UP000799772"/>
    </source>
</evidence>
<evidence type="ECO:0000256" key="3">
    <source>
        <dbReference type="ARBA" id="ARBA00022989"/>
    </source>
</evidence>
<comment type="caution">
    <text evidence="7">The sequence shown here is derived from an EMBL/GenBank/DDBJ whole genome shotgun (WGS) entry which is preliminary data.</text>
</comment>
<feature type="compositionally biased region" description="Low complexity" evidence="5">
    <location>
        <begin position="351"/>
        <end position="360"/>
    </location>
</feature>
<gene>
    <name evidence="7" type="ORF">NA57DRAFT_68708</name>
</gene>
<evidence type="ECO:0008006" key="9">
    <source>
        <dbReference type="Google" id="ProtNLM"/>
    </source>
</evidence>
<feature type="compositionally biased region" description="Basic and acidic residues" evidence="5">
    <location>
        <begin position="436"/>
        <end position="460"/>
    </location>
</feature>
<evidence type="ECO:0000256" key="2">
    <source>
        <dbReference type="ARBA" id="ARBA00022692"/>
    </source>
</evidence>
<keyword evidence="2 6" id="KW-0812">Transmembrane</keyword>
<dbReference type="Pfam" id="PF10332">
    <property type="entry name" value="DUF2418"/>
    <property type="match status" value="1"/>
</dbReference>
<feature type="compositionally biased region" description="Basic and acidic residues" evidence="5">
    <location>
        <begin position="415"/>
        <end position="425"/>
    </location>
</feature>
<name>A0A9P4M1Z3_9PEZI</name>
<feature type="transmembrane region" description="Helical" evidence="6">
    <location>
        <begin position="82"/>
        <end position="109"/>
    </location>
</feature>
<sequence length="460" mass="51463">MPRLVRRTPLGERIKNYIWDTLLWASEELNSDEWENAVKEWVTPIGLALNFIFLLARANVSGQSKGSYDVFGDYEGRGRSGWLQWLLTLQQCSTFTFILAAASFLNAFYTFARKRHYRLFEASVDTVPSTPSARRVRVDSSPAASSPLRFLSNILASANAGSRAHADATHDVWEIAVWDPTPLCLRLFCLFSPGHILIYWFFLPVAPLDPRPSLTIVTTLLLTTLLSIQLSFLHTSFSQQMKDQAVISREVLHEYDTKYVHPALNRPVRDVGTQTPFESTEHPNQNVREVETYKPTTIINRGFHTNPNPAYSAQYDPDNVLQSSSQYQVHQPRRLVSTPPLRTPMNGYAVPAPSTTSTATGADFSSPIRQQYQRYPSPQKGTGDGGSLGVYTHAASPLRKVASTNYLRTAGDGAEDGRRKKEGSPLKRSSTPGGGVDRRILHQRPKDSSRDAGRRESGYF</sequence>
<organism evidence="7 8">
    <name type="scientific">Rhizodiscina lignyota</name>
    <dbReference type="NCBI Taxonomy" id="1504668"/>
    <lineage>
        <taxon>Eukaryota</taxon>
        <taxon>Fungi</taxon>
        <taxon>Dikarya</taxon>
        <taxon>Ascomycota</taxon>
        <taxon>Pezizomycotina</taxon>
        <taxon>Dothideomycetes</taxon>
        <taxon>Pleosporomycetidae</taxon>
        <taxon>Aulographales</taxon>
        <taxon>Rhizodiscinaceae</taxon>
        <taxon>Rhizodiscina</taxon>
    </lineage>
</organism>
<proteinExistence type="predicted"/>
<dbReference type="GO" id="GO:0012505">
    <property type="term" value="C:endomembrane system"/>
    <property type="evidence" value="ECO:0007669"/>
    <property type="project" value="UniProtKB-SubCell"/>
</dbReference>
<comment type="subcellular location">
    <subcellularLocation>
        <location evidence="1">Endomembrane system</location>
        <topology evidence="1">Multi-pass membrane protein</topology>
    </subcellularLocation>
</comment>
<reference evidence="7" key="1">
    <citation type="journal article" date="2020" name="Stud. Mycol.">
        <title>101 Dothideomycetes genomes: a test case for predicting lifestyles and emergence of pathogens.</title>
        <authorList>
            <person name="Haridas S."/>
            <person name="Albert R."/>
            <person name="Binder M."/>
            <person name="Bloem J."/>
            <person name="Labutti K."/>
            <person name="Salamov A."/>
            <person name="Andreopoulos B."/>
            <person name="Baker S."/>
            <person name="Barry K."/>
            <person name="Bills G."/>
            <person name="Bluhm B."/>
            <person name="Cannon C."/>
            <person name="Castanera R."/>
            <person name="Culley D."/>
            <person name="Daum C."/>
            <person name="Ezra D."/>
            <person name="Gonzalez J."/>
            <person name="Henrissat B."/>
            <person name="Kuo A."/>
            <person name="Liang C."/>
            <person name="Lipzen A."/>
            <person name="Lutzoni F."/>
            <person name="Magnuson J."/>
            <person name="Mondo S."/>
            <person name="Nolan M."/>
            <person name="Ohm R."/>
            <person name="Pangilinan J."/>
            <person name="Park H.-J."/>
            <person name="Ramirez L."/>
            <person name="Alfaro M."/>
            <person name="Sun H."/>
            <person name="Tritt A."/>
            <person name="Yoshinaga Y."/>
            <person name="Zwiers L.-H."/>
            <person name="Turgeon B."/>
            <person name="Goodwin S."/>
            <person name="Spatafora J."/>
            <person name="Crous P."/>
            <person name="Grigoriev I."/>
        </authorList>
    </citation>
    <scope>NUCLEOTIDE SEQUENCE</scope>
    <source>
        <strain evidence="7">CBS 133067</strain>
    </source>
</reference>
<dbReference type="AlphaFoldDB" id="A0A9P4M1Z3"/>
<feature type="transmembrane region" description="Helical" evidence="6">
    <location>
        <begin position="214"/>
        <end position="233"/>
    </location>
</feature>
<dbReference type="EMBL" id="ML978135">
    <property type="protein sequence ID" value="KAF2094108.1"/>
    <property type="molecule type" value="Genomic_DNA"/>
</dbReference>
<feature type="region of interest" description="Disordered" evidence="5">
    <location>
        <begin position="402"/>
        <end position="460"/>
    </location>
</feature>